<dbReference type="SUPFAM" id="SSF53036">
    <property type="entry name" value="Eukaryotic RPB5 N-terminal domain"/>
    <property type="match status" value="1"/>
</dbReference>
<name>A0A9W7YC69_9FUNG</name>
<feature type="domain" description="RNA polymerase subunit H/Rpb5 C-terminal" evidence="6">
    <location>
        <begin position="135"/>
        <end position="207"/>
    </location>
</feature>
<dbReference type="InterPro" id="IPR000783">
    <property type="entry name" value="RNA_pol_subH/Rpb5_C"/>
</dbReference>
<dbReference type="InterPro" id="IPR035913">
    <property type="entry name" value="RPB5-like_sf"/>
</dbReference>
<gene>
    <name evidence="8" type="primary">RPB5</name>
    <name evidence="8" type="ORF">LPJ61_004282</name>
</gene>
<dbReference type="GO" id="GO:0003899">
    <property type="term" value="F:DNA-directed RNA polymerase activity"/>
    <property type="evidence" value="ECO:0007669"/>
    <property type="project" value="InterPro"/>
</dbReference>
<dbReference type="Proteomes" id="UP001143981">
    <property type="component" value="Unassembled WGS sequence"/>
</dbReference>
<dbReference type="GO" id="GO:0005666">
    <property type="term" value="C:RNA polymerase III complex"/>
    <property type="evidence" value="ECO:0007669"/>
    <property type="project" value="TreeGrafter"/>
</dbReference>
<evidence type="ECO:0000256" key="4">
    <source>
        <dbReference type="ARBA" id="ARBA00023242"/>
    </source>
</evidence>
<sequence length="208" mass="24208">MDFDSREIARMWRVYRTVHQMCKDRNYLVASGDLDRTLEQFKAEFAPSGKVDRVRLTFVVQKKDDPSNQMFVFFPEGKSVGVGQVREYIGKMTKESVTNGIIVYSGSMSPSTDKIRAALPANHRLEKFHESDLLVNITEHDLVPQHKILSEEQKREILKRYRLRETQLPRISIDDPVARYYGMVRGQVVQIIRPSETAGRYVTYRMCM</sequence>
<dbReference type="AlphaFoldDB" id="A0A9W7YC69"/>
<proteinExistence type="inferred from homology"/>
<evidence type="ECO:0000256" key="1">
    <source>
        <dbReference type="ARBA" id="ARBA00004123"/>
    </source>
</evidence>
<keyword evidence="8" id="KW-0240">DNA-directed RNA polymerase</keyword>
<dbReference type="OrthoDB" id="248779at2759"/>
<dbReference type="PANTHER" id="PTHR10535">
    <property type="entry name" value="DNA-DIRECTED RNA POLYMERASES I, II, AND III SUBUNIT RPABC1"/>
    <property type="match status" value="1"/>
</dbReference>
<evidence type="ECO:0000256" key="5">
    <source>
        <dbReference type="ARBA" id="ARBA00025765"/>
    </source>
</evidence>
<dbReference type="Gene3D" id="3.40.1340.10">
    <property type="entry name" value="RNA polymerase, Rpb5, N-terminal domain"/>
    <property type="match status" value="1"/>
</dbReference>
<dbReference type="PANTHER" id="PTHR10535:SF0">
    <property type="entry name" value="DNA-DIRECTED RNA POLYMERASES I, II, AND III SUBUNIT RPABC1"/>
    <property type="match status" value="1"/>
</dbReference>
<dbReference type="HAMAP" id="MF_00025">
    <property type="entry name" value="RNApol_Rpo5_RPB5"/>
    <property type="match status" value="1"/>
</dbReference>
<evidence type="ECO:0000313" key="9">
    <source>
        <dbReference type="Proteomes" id="UP001143981"/>
    </source>
</evidence>
<comment type="subcellular location">
    <subcellularLocation>
        <location evidence="1">Nucleus</location>
    </subcellularLocation>
</comment>
<dbReference type="GO" id="GO:0003677">
    <property type="term" value="F:DNA binding"/>
    <property type="evidence" value="ECO:0007669"/>
    <property type="project" value="InterPro"/>
</dbReference>
<keyword evidence="9" id="KW-1185">Reference proteome</keyword>
<evidence type="ECO:0000256" key="3">
    <source>
        <dbReference type="ARBA" id="ARBA00023163"/>
    </source>
</evidence>
<dbReference type="GO" id="GO:0005736">
    <property type="term" value="C:RNA polymerase I complex"/>
    <property type="evidence" value="ECO:0007669"/>
    <property type="project" value="TreeGrafter"/>
</dbReference>
<evidence type="ECO:0000259" key="7">
    <source>
        <dbReference type="Pfam" id="PF03871"/>
    </source>
</evidence>
<dbReference type="FunFam" id="3.40.1340.10:FF:000001">
    <property type="entry name" value="DNA-directed RNA polymerases I, II, and III subunit RPABC1"/>
    <property type="match status" value="1"/>
</dbReference>
<comment type="caution">
    <text evidence="8">The sequence shown here is derived from an EMBL/GenBank/DDBJ whole genome shotgun (WGS) entry which is preliminary data.</text>
</comment>
<dbReference type="FunFam" id="3.90.940.20:FF:000001">
    <property type="entry name" value="DNA-directed RNA polymerases I, II, and III subunit RPABC1"/>
    <property type="match status" value="1"/>
</dbReference>
<dbReference type="InterPro" id="IPR005571">
    <property type="entry name" value="RNA_pol_Rpb5_N"/>
</dbReference>
<comment type="similarity">
    <text evidence="5">Belongs to the archaeal Rpo5/eukaryotic RPB5 RNA polymerase subunit family.</text>
</comment>
<evidence type="ECO:0000259" key="6">
    <source>
        <dbReference type="Pfam" id="PF01191"/>
    </source>
</evidence>
<dbReference type="GO" id="GO:0006362">
    <property type="term" value="P:transcription elongation by RNA polymerase I"/>
    <property type="evidence" value="ECO:0007669"/>
    <property type="project" value="TreeGrafter"/>
</dbReference>
<dbReference type="GO" id="GO:0042797">
    <property type="term" value="P:tRNA transcription by RNA polymerase III"/>
    <property type="evidence" value="ECO:0007669"/>
    <property type="project" value="TreeGrafter"/>
</dbReference>
<evidence type="ECO:0000313" key="8">
    <source>
        <dbReference type="EMBL" id="KAJ1727995.1"/>
    </source>
</evidence>
<protein>
    <recommendedName>
        <fullName evidence="2">DNA-directed RNA polymerases I, II, and III subunit RPABC1</fullName>
    </recommendedName>
</protein>
<dbReference type="GO" id="GO:0005665">
    <property type="term" value="C:RNA polymerase II, core complex"/>
    <property type="evidence" value="ECO:0007669"/>
    <property type="project" value="TreeGrafter"/>
</dbReference>
<dbReference type="InterPro" id="IPR014381">
    <property type="entry name" value="Arch_Rpo5/euc_Rpb5"/>
</dbReference>
<dbReference type="SUPFAM" id="SSF55287">
    <property type="entry name" value="RPB5-like RNA polymerase subunit"/>
    <property type="match status" value="1"/>
</dbReference>
<reference evidence="8" key="1">
    <citation type="submission" date="2022-07" db="EMBL/GenBank/DDBJ databases">
        <title>Phylogenomic reconstructions and comparative analyses of Kickxellomycotina fungi.</title>
        <authorList>
            <person name="Reynolds N.K."/>
            <person name="Stajich J.E."/>
            <person name="Barry K."/>
            <person name="Grigoriev I.V."/>
            <person name="Crous P."/>
            <person name="Smith M.E."/>
        </authorList>
    </citation>
    <scope>NUCLEOTIDE SEQUENCE</scope>
    <source>
        <strain evidence="8">BCRC 34381</strain>
    </source>
</reference>
<evidence type="ECO:0000256" key="2">
    <source>
        <dbReference type="ARBA" id="ARBA00020809"/>
    </source>
</evidence>
<dbReference type="EMBL" id="JANBOI010000921">
    <property type="protein sequence ID" value="KAJ1727995.1"/>
    <property type="molecule type" value="Genomic_DNA"/>
</dbReference>
<dbReference type="InterPro" id="IPR036710">
    <property type="entry name" value="RNA_pol_Rpb5_N_sf"/>
</dbReference>
<dbReference type="Gene3D" id="3.90.940.20">
    <property type="entry name" value="RPB5-like RNA polymerase subunit"/>
    <property type="match status" value="1"/>
</dbReference>
<dbReference type="Pfam" id="PF01191">
    <property type="entry name" value="RNA_pol_Rpb5_C"/>
    <property type="match status" value="1"/>
</dbReference>
<dbReference type="GO" id="GO:0006366">
    <property type="term" value="P:transcription by RNA polymerase II"/>
    <property type="evidence" value="ECO:0007669"/>
    <property type="project" value="TreeGrafter"/>
</dbReference>
<dbReference type="Pfam" id="PF03871">
    <property type="entry name" value="RNA_pol_Rpb5_N"/>
    <property type="match status" value="1"/>
</dbReference>
<keyword evidence="4" id="KW-0539">Nucleus</keyword>
<dbReference type="NCBIfam" id="NF007129">
    <property type="entry name" value="PRK09570.1"/>
    <property type="match status" value="1"/>
</dbReference>
<keyword evidence="3" id="KW-0804">Transcription</keyword>
<accession>A0A9W7YC69</accession>
<organism evidence="8 9">
    <name type="scientific">Coemansia biformis</name>
    <dbReference type="NCBI Taxonomy" id="1286918"/>
    <lineage>
        <taxon>Eukaryota</taxon>
        <taxon>Fungi</taxon>
        <taxon>Fungi incertae sedis</taxon>
        <taxon>Zoopagomycota</taxon>
        <taxon>Kickxellomycotina</taxon>
        <taxon>Kickxellomycetes</taxon>
        <taxon>Kickxellales</taxon>
        <taxon>Kickxellaceae</taxon>
        <taxon>Coemansia</taxon>
    </lineage>
</organism>
<dbReference type="PIRSF" id="PIRSF000747">
    <property type="entry name" value="RPB5"/>
    <property type="match status" value="1"/>
</dbReference>
<feature type="domain" description="RNA polymerase Rpb5 N-terminal" evidence="7">
    <location>
        <begin position="6"/>
        <end position="92"/>
    </location>
</feature>